<protein>
    <submittedName>
        <fullName evidence="1">Uncharacterized protein</fullName>
    </submittedName>
</protein>
<keyword evidence="2" id="KW-1185">Reference proteome</keyword>
<gene>
    <name evidence="1" type="ORF">GCM10018772_29890</name>
</gene>
<dbReference type="EMBL" id="BNBI01000006">
    <property type="protein sequence ID" value="GHF03084.1"/>
    <property type="molecule type" value="Genomic_DNA"/>
</dbReference>
<reference evidence="1" key="1">
    <citation type="journal article" date="2014" name="Int. J. Syst. Evol. Microbiol.">
        <title>Complete genome sequence of Corynebacterium casei LMG S-19264T (=DSM 44701T), isolated from a smear-ripened cheese.</title>
        <authorList>
            <consortium name="US DOE Joint Genome Institute (JGI-PGF)"/>
            <person name="Walter F."/>
            <person name="Albersmeier A."/>
            <person name="Kalinowski J."/>
            <person name="Ruckert C."/>
        </authorList>
    </citation>
    <scope>NUCLEOTIDE SEQUENCE</scope>
    <source>
        <strain evidence="1">JCM 4477</strain>
    </source>
</reference>
<reference evidence="1" key="2">
    <citation type="submission" date="2020-09" db="EMBL/GenBank/DDBJ databases">
        <authorList>
            <person name="Sun Q."/>
            <person name="Ohkuma M."/>
        </authorList>
    </citation>
    <scope>NUCLEOTIDE SEQUENCE</scope>
    <source>
        <strain evidence="1">JCM 4477</strain>
    </source>
</reference>
<name>A0A919AF50_9ACTN</name>
<organism evidence="1 2">
    <name type="scientific">Streptomyces fumanus</name>
    <dbReference type="NCBI Taxonomy" id="67302"/>
    <lineage>
        <taxon>Bacteria</taxon>
        <taxon>Bacillati</taxon>
        <taxon>Actinomycetota</taxon>
        <taxon>Actinomycetes</taxon>
        <taxon>Kitasatosporales</taxon>
        <taxon>Streptomycetaceae</taxon>
        <taxon>Streptomyces</taxon>
    </lineage>
</organism>
<dbReference type="RefSeq" id="WP_229910397.1">
    <property type="nucleotide sequence ID" value="NZ_BNBI01000006.1"/>
</dbReference>
<evidence type="ECO:0000313" key="2">
    <source>
        <dbReference type="Proteomes" id="UP000630718"/>
    </source>
</evidence>
<evidence type="ECO:0000313" key="1">
    <source>
        <dbReference type="EMBL" id="GHF03084.1"/>
    </source>
</evidence>
<sequence length="80" mass="9450">MQKPPQASENTTNPGQSAAILYTNYRGEKGWRRIQPLRIWFGSTEWHPREQWLMDAIDLDKQVERSFALKDIQAWEESES</sequence>
<proteinExistence type="predicted"/>
<comment type="caution">
    <text evidence="1">The sequence shown here is derived from an EMBL/GenBank/DDBJ whole genome shotgun (WGS) entry which is preliminary data.</text>
</comment>
<accession>A0A919AF50</accession>
<dbReference type="Proteomes" id="UP000630718">
    <property type="component" value="Unassembled WGS sequence"/>
</dbReference>
<dbReference type="AlphaFoldDB" id="A0A919AF50"/>